<keyword evidence="1" id="KW-0732">Signal</keyword>
<dbReference type="EMBL" id="JANRMI010000005">
    <property type="protein sequence ID" value="MDG0817892.1"/>
    <property type="molecule type" value="Genomic_DNA"/>
</dbReference>
<protein>
    <recommendedName>
        <fullName evidence="4">FecR protein domain-containing protein</fullName>
    </recommendedName>
</protein>
<name>A0ABT6DN15_9BACT</name>
<dbReference type="RefSeq" id="WP_277579368.1">
    <property type="nucleotide sequence ID" value="NZ_JANRMI010000005.1"/>
</dbReference>
<sequence>MKKQWKRLVIAAVCSSSVFAGTYYWYKSTDLSSSSHGNEKPLAYVGKVVDDIQRRPASRLLWQLVNQGEPLYNGEAVRTSERGEVRIQFTDSDRYLDLEPESLIVIKKTEGEIALDLMEGSLFVNAKAGAADAAGAPGLVLSSANGKVDLSNASAALSKGRGSAVDVQVLEGKASLKGKDGQSKELTTGSFGALGSSGFEFDRNNLKVLTPVQSKPIAMDAEDIKEIPFQWSGFPPNTEVALWVGPTRKSVKFLTKAPLGKSDLSTKLPFGKHYWKLVASTPQGQVVGESPIYRTEVIARYAPTVVFPTSDAEIPANTTPFDMSFKWQKGEDTRSVTLEIWSDAELKQKIASKTFSTEESYTLPALKSGTYFWRMNSYYIDSDKPVLGKLQKFSVKPVAQVRVEAVKPPVVPVNVAFTMPENKPFYYVGTPQINLAWNADKVDQVSGYRVKLHGENEDPATATSIDIKENKLTTPVAKPGRYIASIEALDKEGQVLGTSISQPLEVSPLPNIAAPGFIPAQGVLQAGTDGRSQLEWTSVEGAKEYWLTVKKDGKELKRTKYTTNATALRNLLPGEYDVEISAVDTYGRLSEVSPTRKLLVPDKSGVRAPTLKKIKVN</sequence>
<reference evidence="2" key="1">
    <citation type="submission" date="2022-08" db="EMBL/GenBank/DDBJ databases">
        <title>Novel Bdellovibrio Species Isolated from Svalbard: Designation Bdellovibrio svalbardensis.</title>
        <authorList>
            <person name="Mitchell R.J."/>
            <person name="Choi S.Y."/>
        </authorList>
    </citation>
    <scope>NUCLEOTIDE SEQUENCE</scope>
    <source>
        <strain evidence="2">PAP01</strain>
    </source>
</reference>
<evidence type="ECO:0000313" key="2">
    <source>
        <dbReference type="EMBL" id="MDG0817892.1"/>
    </source>
</evidence>
<accession>A0ABT6DN15</accession>
<proteinExistence type="predicted"/>
<evidence type="ECO:0000313" key="3">
    <source>
        <dbReference type="Proteomes" id="UP001152321"/>
    </source>
</evidence>
<evidence type="ECO:0000256" key="1">
    <source>
        <dbReference type="SAM" id="SignalP"/>
    </source>
</evidence>
<evidence type="ECO:0008006" key="4">
    <source>
        <dbReference type="Google" id="ProtNLM"/>
    </source>
</evidence>
<comment type="caution">
    <text evidence="2">The sequence shown here is derived from an EMBL/GenBank/DDBJ whole genome shotgun (WGS) entry which is preliminary data.</text>
</comment>
<organism evidence="2 3">
    <name type="scientific">Bdellovibrio svalbardensis</name>
    <dbReference type="NCBI Taxonomy" id="2972972"/>
    <lineage>
        <taxon>Bacteria</taxon>
        <taxon>Pseudomonadati</taxon>
        <taxon>Bdellovibrionota</taxon>
        <taxon>Bdellovibrionia</taxon>
        <taxon>Bdellovibrionales</taxon>
        <taxon>Pseudobdellovibrionaceae</taxon>
        <taxon>Bdellovibrio</taxon>
    </lineage>
</organism>
<feature type="chain" id="PRO_5045172026" description="FecR protein domain-containing protein" evidence="1">
    <location>
        <begin position="21"/>
        <end position="617"/>
    </location>
</feature>
<gene>
    <name evidence="2" type="ORF">NWE73_16035</name>
</gene>
<dbReference type="Proteomes" id="UP001152321">
    <property type="component" value="Unassembled WGS sequence"/>
</dbReference>
<keyword evidence="3" id="KW-1185">Reference proteome</keyword>
<feature type="signal peptide" evidence="1">
    <location>
        <begin position="1"/>
        <end position="20"/>
    </location>
</feature>